<protein>
    <submittedName>
        <fullName evidence="2">Esterase, SGNH hydrolase-type, subgroup</fullName>
    </submittedName>
</protein>
<dbReference type="GO" id="GO:0016788">
    <property type="term" value="F:hydrolase activity, acting on ester bonds"/>
    <property type="evidence" value="ECO:0007669"/>
    <property type="project" value="InterPro"/>
</dbReference>
<dbReference type="EMBL" id="AZHD01000011">
    <property type="protein sequence ID" value="OAA59020.1"/>
    <property type="molecule type" value="Genomic_DNA"/>
</dbReference>
<dbReference type="STRING" id="1081102.A0A167RWW2"/>
<organism evidence="2 3">
    <name type="scientific">Niveomyces insectorum RCEF 264</name>
    <dbReference type="NCBI Taxonomy" id="1081102"/>
    <lineage>
        <taxon>Eukaryota</taxon>
        <taxon>Fungi</taxon>
        <taxon>Dikarya</taxon>
        <taxon>Ascomycota</taxon>
        <taxon>Pezizomycotina</taxon>
        <taxon>Sordariomycetes</taxon>
        <taxon>Hypocreomycetidae</taxon>
        <taxon>Hypocreales</taxon>
        <taxon>Cordycipitaceae</taxon>
        <taxon>Niveomyces</taxon>
    </lineage>
</organism>
<sequence>MRCEEYQNAARGHMEDMSSNGLRTPSFQWWSSGWYDPNDAGELDDGRVFLTTNLRDELDSLVRQLNEVIQDAINSANSELENGYVSFVDMSSLFTNGNHLWCENPNAEFHEPAPQRSDTWFFLGAWKDVPIDGSADTTAVEEAAEITVIIDAGSIPLPDPSSCKLDTNNDPYFTAMCDMAIDIVTYPTGPAATTYAAAETDIRNRNFSSESISWFVPTRRIKTFHPRSPGVVAYQKSILDTMYSNGQL</sequence>
<dbReference type="InterPro" id="IPR037460">
    <property type="entry name" value="SEST-like"/>
</dbReference>
<evidence type="ECO:0000313" key="2">
    <source>
        <dbReference type="EMBL" id="OAA59020.1"/>
    </source>
</evidence>
<comment type="caution">
    <text evidence="2">The sequence shown here is derived from an EMBL/GenBank/DDBJ whole genome shotgun (WGS) entry which is preliminary data.</text>
</comment>
<dbReference type="GO" id="GO:0006629">
    <property type="term" value="P:lipid metabolic process"/>
    <property type="evidence" value="ECO:0007669"/>
    <property type="project" value="TreeGrafter"/>
</dbReference>
<name>A0A167RWW2_9HYPO</name>
<dbReference type="SUPFAM" id="SSF52266">
    <property type="entry name" value="SGNH hydrolase"/>
    <property type="match status" value="1"/>
</dbReference>
<reference evidence="2 3" key="1">
    <citation type="journal article" date="2016" name="Genome Biol. Evol.">
        <title>Divergent and convergent evolution of fungal pathogenicity.</title>
        <authorList>
            <person name="Shang Y."/>
            <person name="Xiao G."/>
            <person name="Zheng P."/>
            <person name="Cen K."/>
            <person name="Zhan S."/>
            <person name="Wang C."/>
        </authorList>
    </citation>
    <scope>NUCLEOTIDE SEQUENCE [LARGE SCALE GENOMIC DNA]</scope>
    <source>
        <strain evidence="2 3">RCEF 264</strain>
    </source>
</reference>
<dbReference type="PANTHER" id="PTHR37981:SF1">
    <property type="entry name" value="SGNH HYDROLASE-TYPE ESTERASE DOMAIN-CONTAINING PROTEIN"/>
    <property type="match status" value="1"/>
</dbReference>
<dbReference type="Proteomes" id="UP000076874">
    <property type="component" value="Unassembled WGS sequence"/>
</dbReference>
<dbReference type="OrthoDB" id="4886468at2759"/>
<dbReference type="PANTHER" id="PTHR37981">
    <property type="entry name" value="LIPASE 2"/>
    <property type="match status" value="1"/>
</dbReference>
<keyword evidence="2" id="KW-0378">Hydrolase</keyword>
<gene>
    <name evidence="2" type="ORF">SPI_06222</name>
</gene>
<evidence type="ECO:0000313" key="3">
    <source>
        <dbReference type="Proteomes" id="UP000076874"/>
    </source>
</evidence>
<dbReference type="AlphaFoldDB" id="A0A167RWW2"/>
<keyword evidence="3" id="KW-1185">Reference proteome</keyword>
<accession>A0A167RWW2</accession>
<feature type="region of interest" description="Disordered" evidence="1">
    <location>
        <begin position="1"/>
        <end position="20"/>
    </location>
</feature>
<proteinExistence type="predicted"/>
<evidence type="ECO:0000256" key="1">
    <source>
        <dbReference type="SAM" id="MobiDB-lite"/>
    </source>
</evidence>